<evidence type="ECO:0000313" key="2">
    <source>
        <dbReference type="EMBL" id="MDC0667779.1"/>
    </source>
</evidence>
<dbReference type="Pfam" id="PF09346">
    <property type="entry name" value="SMI1_KNR4"/>
    <property type="match status" value="1"/>
</dbReference>
<dbReference type="Proteomes" id="UP001217838">
    <property type="component" value="Unassembled WGS sequence"/>
</dbReference>
<gene>
    <name evidence="2" type="ORF">POL58_08525</name>
</gene>
<comment type="caution">
    <text evidence="2">The sequence shown here is derived from an EMBL/GenBank/DDBJ whole genome shotgun (WGS) entry which is preliminary data.</text>
</comment>
<dbReference type="InterPro" id="IPR037883">
    <property type="entry name" value="Knr4/Smi1-like_sf"/>
</dbReference>
<protein>
    <submittedName>
        <fullName evidence="2">SMI1/KNR4 family protein</fullName>
    </submittedName>
</protein>
<dbReference type="SUPFAM" id="SSF160631">
    <property type="entry name" value="SMI1/KNR4-like"/>
    <property type="match status" value="1"/>
</dbReference>
<organism evidence="2 3">
    <name type="scientific">Nannocystis radixulma</name>
    <dbReference type="NCBI Taxonomy" id="2995305"/>
    <lineage>
        <taxon>Bacteria</taxon>
        <taxon>Pseudomonadati</taxon>
        <taxon>Myxococcota</taxon>
        <taxon>Polyangia</taxon>
        <taxon>Nannocystales</taxon>
        <taxon>Nannocystaceae</taxon>
        <taxon>Nannocystis</taxon>
    </lineage>
</organism>
<feature type="domain" description="Knr4/Smi1-like" evidence="1">
    <location>
        <begin position="317"/>
        <end position="444"/>
    </location>
</feature>
<dbReference type="EMBL" id="JAQNDN010000002">
    <property type="protein sequence ID" value="MDC0667779.1"/>
    <property type="molecule type" value="Genomic_DNA"/>
</dbReference>
<evidence type="ECO:0000259" key="1">
    <source>
        <dbReference type="SMART" id="SM00860"/>
    </source>
</evidence>
<sequence length="499" mass="56108">MDPKVTGALARLAHALRQEGGAMLRRLVFDREPRQDVEWPADLPSLDSELRAWFAWRRLEEHDDFLLTSEFEGSGTTHALIAPGGAVELYHRYRRDPTANVRMDEWRPSWVPILSNVFVDCTDGSVWFDATCLLASEPPVRVADSLAEFVDHLARTYVARGASPWRRVRLAQAGHAWAPIELPDPRRLAGLPRGAVLAFRGRRNLRRLCVKLRADTWIAAPSFSTMHDVSGGAPPPEAVEAWLDEVRGELFRVSLFVQRDVEVVRMLVRPAAGVDPASVHCGQIDVWEQEPLGALFERLDVLLRTLPEVHATLHRRPAPPDAIAALETELGRPLLPELRALFAFADGQDGGVGAPSFQHNRRLQGAAEALSTMRLMREIRDREAFPSAFWDDGLVPFMATCNGDNVCVDTAGAYGPVGAIVDYNHEDPEFRTVLHANLTQWLECFVDGLDVGLWKLEGGLVTADHDRVRHVEHVRSTEYPYDVPFAAPPERRRRWRRRE</sequence>
<keyword evidence="3" id="KW-1185">Reference proteome</keyword>
<proteinExistence type="predicted"/>
<reference evidence="2 3" key="1">
    <citation type="submission" date="2022-11" db="EMBL/GenBank/DDBJ databases">
        <title>Minimal conservation of predation-associated metabolite biosynthetic gene clusters underscores biosynthetic potential of Myxococcota including descriptions for ten novel species: Archangium lansinium sp. nov., Myxococcus landrumus sp. nov., Nannocystis bai.</title>
        <authorList>
            <person name="Ahearne A."/>
            <person name="Stevens C."/>
            <person name="Dowd S."/>
        </authorList>
    </citation>
    <scope>NUCLEOTIDE SEQUENCE [LARGE SCALE GENOMIC DNA]</scope>
    <source>
        <strain evidence="2 3">NCELM</strain>
    </source>
</reference>
<evidence type="ECO:0000313" key="3">
    <source>
        <dbReference type="Proteomes" id="UP001217838"/>
    </source>
</evidence>
<dbReference type="SMART" id="SM00860">
    <property type="entry name" value="SMI1_KNR4"/>
    <property type="match status" value="1"/>
</dbReference>
<dbReference type="RefSeq" id="WP_271996145.1">
    <property type="nucleotide sequence ID" value="NZ_JAQNDN010000002.1"/>
</dbReference>
<name>A0ABT5B0Z8_9BACT</name>
<accession>A0ABT5B0Z8</accession>
<dbReference type="InterPro" id="IPR018958">
    <property type="entry name" value="Knr4/Smi1-like_dom"/>
</dbReference>